<dbReference type="Pfam" id="PF11716">
    <property type="entry name" value="MDMPI_N"/>
    <property type="match status" value="1"/>
</dbReference>
<dbReference type="Pfam" id="PF07398">
    <property type="entry name" value="MDMPI_C"/>
    <property type="match status" value="1"/>
</dbReference>
<dbReference type="PANTHER" id="PTHR40758:SF1">
    <property type="entry name" value="CONSERVED PROTEIN"/>
    <property type="match status" value="1"/>
</dbReference>
<dbReference type="Gene3D" id="1.20.120.450">
    <property type="entry name" value="dinb family like domain"/>
    <property type="match status" value="1"/>
</dbReference>
<accession>A0ABY7ZW63</accession>
<dbReference type="Proteomes" id="UP001219605">
    <property type="component" value="Chromosome"/>
</dbReference>
<evidence type="ECO:0000259" key="3">
    <source>
        <dbReference type="Pfam" id="PF11716"/>
    </source>
</evidence>
<dbReference type="RefSeq" id="WP_275034214.1">
    <property type="nucleotide sequence ID" value="NZ_CP118615.1"/>
</dbReference>
<name>A0ABY7ZW63_9ACTN</name>
<dbReference type="EMBL" id="CP118615">
    <property type="protein sequence ID" value="WDZ87289.1"/>
    <property type="molecule type" value="Genomic_DNA"/>
</dbReference>
<feature type="domain" description="MDMPI C-terminal" evidence="2">
    <location>
        <begin position="152"/>
        <end position="266"/>
    </location>
</feature>
<evidence type="ECO:0000256" key="1">
    <source>
        <dbReference type="SAM" id="MobiDB-lite"/>
    </source>
</evidence>
<dbReference type="InterPro" id="IPR034660">
    <property type="entry name" value="DinB/YfiT-like"/>
</dbReference>
<dbReference type="NCBIfam" id="TIGR03083">
    <property type="entry name" value="maleylpyruvate isomerase family mycothiol-dependent enzyme"/>
    <property type="match status" value="1"/>
</dbReference>
<dbReference type="InterPro" id="IPR017517">
    <property type="entry name" value="Maleyloyr_isom"/>
</dbReference>
<organism evidence="4 5">
    <name type="scientific">Micromonospora cathayae</name>
    <dbReference type="NCBI Taxonomy" id="3028804"/>
    <lineage>
        <taxon>Bacteria</taxon>
        <taxon>Bacillati</taxon>
        <taxon>Actinomycetota</taxon>
        <taxon>Actinomycetes</taxon>
        <taxon>Micromonosporales</taxon>
        <taxon>Micromonosporaceae</taxon>
        <taxon>Micromonospora</taxon>
    </lineage>
</organism>
<feature type="region of interest" description="Disordered" evidence="1">
    <location>
        <begin position="166"/>
        <end position="196"/>
    </location>
</feature>
<keyword evidence="5" id="KW-1185">Reference proteome</keyword>
<evidence type="ECO:0000259" key="2">
    <source>
        <dbReference type="Pfam" id="PF07398"/>
    </source>
</evidence>
<dbReference type="InterPro" id="IPR024344">
    <property type="entry name" value="MDMPI_metal-binding"/>
</dbReference>
<dbReference type="PANTHER" id="PTHR40758">
    <property type="entry name" value="CONSERVED PROTEIN"/>
    <property type="match status" value="1"/>
</dbReference>
<protein>
    <submittedName>
        <fullName evidence="4">Maleylpyruvate isomerase family mycothiol-dependent enzyme</fullName>
    </submittedName>
</protein>
<reference evidence="4 5" key="1">
    <citation type="submission" date="2023-02" db="EMBL/GenBank/DDBJ databases">
        <authorList>
            <person name="Mo P."/>
        </authorList>
    </citation>
    <scope>NUCLEOTIDE SEQUENCE [LARGE SCALE GENOMIC DNA]</scope>
    <source>
        <strain evidence="4 5">HUAS 3</strain>
    </source>
</reference>
<dbReference type="InterPro" id="IPR010872">
    <property type="entry name" value="MDMPI_C-term_domain"/>
</dbReference>
<feature type="domain" description="Mycothiol-dependent maleylpyruvate isomerase metal-binding" evidence="3">
    <location>
        <begin position="11"/>
        <end position="139"/>
    </location>
</feature>
<evidence type="ECO:0000313" key="5">
    <source>
        <dbReference type="Proteomes" id="UP001219605"/>
    </source>
</evidence>
<keyword evidence="4" id="KW-0413">Isomerase</keyword>
<dbReference type="SUPFAM" id="SSF109854">
    <property type="entry name" value="DinB/YfiT-like putative metalloenzymes"/>
    <property type="match status" value="1"/>
</dbReference>
<gene>
    <name evidence="4" type="ORF">PVK37_13205</name>
</gene>
<sequence>MRRPTHDDHCAQILHQITLLRDTLDGVDPNLPIPTCPGWTLNNLLRHLLGAQQWVDTVIRTRATGPVAPTALRDVAGYRDEDPAKLAAELVERATRTVEALRAAGPDAPVWSPAPTMQRAAFWARRGAHEMLVHRADVALALGTPFAVGPETAADALDEWMARMSRPLPPDAARPPASTSGQHDDRPAPPDAGRSVHLHATDTAPEVGAEWLIDLGSEPFTWSHAHGRATVAVRAPMTDLLLIAYGRRPPRGDGVEVLGDAALLDRWLTVNTFD</sequence>
<proteinExistence type="predicted"/>
<evidence type="ECO:0000313" key="4">
    <source>
        <dbReference type="EMBL" id="WDZ87289.1"/>
    </source>
</evidence>
<dbReference type="GO" id="GO:0016853">
    <property type="term" value="F:isomerase activity"/>
    <property type="evidence" value="ECO:0007669"/>
    <property type="project" value="UniProtKB-KW"/>
</dbReference>